<dbReference type="PANTHER" id="PTHR42078">
    <property type="entry name" value="GLUCAN 1, 4-ALPHA-GLUCOSIDASE"/>
    <property type="match status" value="1"/>
</dbReference>
<evidence type="ECO:0000313" key="5">
    <source>
        <dbReference type="Proteomes" id="UP001285441"/>
    </source>
</evidence>
<feature type="region of interest" description="Disordered" evidence="1">
    <location>
        <begin position="606"/>
        <end position="732"/>
    </location>
</feature>
<keyword evidence="2" id="KW-0472">Membrane</keyword>
<evidence type="ECO:0000259" key="3">
    <source>
        <dbReference type="Pfam" id="PF25130"/>
    </source>
</evidence>
<feature type="compositionally biased region" description="Low complexity" evidence="1">
    <location>
        <begin position="702"/>
        <end position="719"/>
    </location>
</feature>
<sequence length="824" mass="89010">MDPANNKNNEMERRISTRNSVRISINGGGDDDLEYAAGLISDGFRPMQMPMIQSDSMADSASGTSSLAAPSSTSTLASESPDQQLRLPISRPSSTSKPHRPHESLSLQHDGGMGSIDESSSGLTRTSSISTDSAAYMHAESPYQGPDGPSHPYQMYPQDVRLARTMSTTTSSTVPVSEQSYVGPRGPAHPYGLYTQGTGMEPSNLAPAPIPLGFHGLPDQYHRRIGPEGEDVADIIGPDGHTEQLPPYTRYPDEAYAQKVRDAEENTGARIVPAALVVPTQEAAAIPGAGGLGLATRNPEFESTDDFGSPRSRQSARSFASDMSHHDINTAAAGVSEKRRPSKKWQLWMKRRLWGIVPYWAILMLGVVVVLMGVILGSVIGAFLSKHKKPPRKDFPDSNLMPTATATPDATPIPTPSDLPTIPTGVFSLPFLASQVSSRCLNDPSQSQAWGCYFVIPGMSMTIARNTNPRDSEYSVSINCNRSLTLRENAYSYGEQPPLVENPVSLELVNDTFEPNRGPAWFKMLPYEKTVILPQDKLSPTSGSIAVSKDRIRRLGRSYNAGSGGVGRKGILEPGTKPWVCTWPDTYLELFIYVQQNSSFANYAPKSSYGPASTSSTTTSSSTSTSASASTPSTPTIPTTPPTSSLPLPVDIASSLSRSPTVPFGGFPTNTQPPPRDHFLGTGAQGYNKRERDRDRERDRSPPSTDKGSSPSPSSPFGPIDTGEAFAPPLPPYPRVIKLEERRMPGAPVAQCTQVEIQSKGEKAKPLLDANGKPITITIVEREPTPPTKPSDASLDVSKRHYKSPIFQREGEIDSQCYCVWMST</sequence>
<dbReference type="Pfam" id="PF25130">
    <property type="entry name" value="DUF7820"/>
    <property type="match status" value="2"/>
</dbReference>
<keyword evidence="2" id="KW-0812">Transmembrane</keyword>
<feature type="compositionally biased region" description="Low complexity" evidence="1">
    <location>
        <begin position="60"/>
        <end position="81"/>
    </location>
</feature>
<comment type="caution">
    <text evidence="4">The sequence shown here is derived from an EMBL/GenBank/DDBJ whole genome shotgun (WGS) entry which is preliminary data.</text>
</comment>
<evidence type="ECO:0000256" key="2">
    <source>
        <dbReference type="SAM" id="Phobius"/>
    </source>
</evidence>
<dbReference type="InterPro" id="IPR056722">
    <property type="entry name" value="DUF7820"/>
</dbReference>
<evidence type="ECO:0000313" key="4">
    <source>
        <dbReference type="EMBL" id="KAK3381369.1"/>
    </source>
</evidence>
<feature type="region of interest" description="Disordered" evidence="1">
    <location>
        <begin position="302"/>
        <end position="323"/>
    </location>
</feature>
<dbReference type="PANTHER" id="PTHR42078:SF1">
    <property type="entry name" value="GLUCAN 1, 4-ALPHA-GLUCOSIDASE"/>
    <property type="match status" value="1"/>
</dbReference>
<feature type="domain" description="DUF7820" evidence="3">
    <location>
        <begin position="403"/>
        <end position="641"/>
    </location>
</feature>
<evidence type="ECO:0000256" key="1">
    <source>
        <dbReference type="SAM" id="MobiDB-lite"/>
    </source>
</evidence>
<protein>
    <recommendedName>
        <fullName evidence="3">DUF7820 domain-containing protein</fullName>
    </recommendedName>
</protein>
<feature type="compositionally biased region" description="Basic and acidic residues" evidence="1">
    <location>
        <begin position="688"/>
        <end position="701"/>
    </location>
</feature>
<feature type="compositionally biased region" description="Low complexity" evidence="1">
    <location>
        <begin position="119"/>
        <end position="128"/>
    </location>
</feature>
<feature type="domain" description="DUF7820" evidence="3">
    <location>
        <begin position="705"/>
        <end position="823"/>
    </location>
</feature>
<reference evidence="4" key="2">
    <citation type="submission" date="2023-06" db="EMBL/GenBank/DDBJ databases">
        <authorList>
            <consortium name="Lawrence Berkeley National Laboratory"/>
            <person name="Haridas S."/>
            <person name="Hensen N."/>
            <person name="Bonometti L."/>
            <person name="Westerberg I."/>
            <person name="Brannstrom I.O."/>
            <person name="Guillou S."/>
            <person name="Cros-Aarteil S."/>
            <person name="Calhoun S."/>
            <person name="Kuo A."/>
            <person name="Mondo S."/>
            <person name="Pangilinan J."/>
            <person name="Riley R."/>
            <person name="LaButti K."/>
            <person name="Andreopoulos B."/>
            <person name="Lipzen A."/>
            <person name="Chen C."/>
            <person name="Yanf M."/>
            <person name="Daum C."/>
            <person name="Ng V."/>
            <person name="Clum A."/>
            <person name="Steindorff A."/>
            <person name="Ohm R."/>
            <person name="Martin F."/>
            <person name="Silar P."/>
            <person name="Natvig D."/>
            <person name="Lalanne C."/>
            <person name="Gautier V."/>
            <person name="Ament-velasquez S.L."/>
            <person name="Kruys A."/>
            <person name="Hutchinson M.I."/>
            <person name="Powell A.J."/>
            <person name="Barry K."/>
            <person name="Miller A.N."/>
            <person name="Grigoriev I.V."/>
            <person name="Debuchy R."/>
            <person name="Gladieux P."/>
            <person name="Thoren M.H."/>
            <person name="Johannesson H."/>
        </authorList>
    </citation>
    <scope>NUCLEOTIDE SEQUENCE</scope>
    <source>
        <strain evidence="4">CBS 232.78</strain>
    </source>
</reference>
<dbReference type="AlphaFoldDB" id="A0AAE0TVQ6"/>
<reference evidence="4" key="1">
    <citation type="journal article" date="2023" name="Mol. Phylogenet. Evol.">
        <title>Genome-scale phylogeny and comparative genomics of the fungal order Sordariales.</title>
        <authorList>
            <person name="Hensen N."/>
            <person name="Bonometti L."/>
            <person name="Westerberg I."/>
            <person name="Brannstrom I.O."/>
            <person name="Guillou S."/>
            <person name="Cros-Aarteil S."/>
            <person name="Calhoun S."/>
            <person name="Haridas S."/>
            <person name="Kuo A."/>
            <person name="Mondo S."/>
            <person name="Pangilinan J."/>
            <person name="Riley R."/>
            <person name="LaButti K."/>
            <person name="Andreopoulos B."/>
            <person name="Lipzen A."/>
            <person name="Chen C."/>
            <person name="Yan M."/>
            <person name="Daum C."/>
            <person name="Ng V."/>
            <person name="Clum A."/>
            <person name="Steindorff A."/>
            <person name="Ohm R.A."/>
            <person name="Martin F."/>
            <person name="Silar P."/>
            <person name="Natvig D.O."/>
            <person name="Lalanne C."/>
            <person name="Gautier V."/>
            <person name="Ament-Velasquez S.L."/>
            <person name="Kruys A."/>
            <person name="Hutchinson M.I."/>
            <person name="Powell A.J."/>
            <person name="Barry K."/>
            <person name="Miller A.N."/>
            <person name="Grigoriev I.V."/>
            <person name="Debuchy R."/>
            <person name="Gladieux P."/>
            <person name="Hiltunen Thoren M."/>
            <person name="Johannesson H."/>
        </authorList>
    </citation>
    <scope>NUCLEOTIDE SEQUENCE</scope>
    <source>
        <strain evidence="4">CBS 232.78</strain>
    </source>
</reference>
<accession>A0AAE0TVQ6</accession>
<dbReference type="Proteomes" id="UP001285441">
    <property type="component" value="Unassembled WGS sequence"/>
</dbReference>
<gene>
    <name evidence="4" type="ORF">B0H63DRAFT_201777</name>
</gene>
<feature type="region of interest" description="Disordered" evidence="1">
    <location>
        <begin position="47"/>
        <end position="128"/>
    </location>
</feature>
<feature type="region of interest" description="Disordered" evidence="1">
    <location>
        <begin position="1"/>
        <end position="35"/>
    </location>
</feature>
<name>A0AAE0TVQ6_9PEZI</name>
<feature type="region of interest" description="Disordered" evidence="1">
    <location>
        <begin position="388"/>
        <end position="417"/>
    </location>
</feature>
<proteinExistence type="predicted"/>
<keyword evidence="5" id="KW-1185">Reference proteome</keyword>
<feature type="compositionally biased region" description="Low complexity" evidence="1">
    <location>
        <begin position="611"/>
        <end position="645"/>
    </location>
</feature>
<organism evidence="4 5">
    <name type="scientific">Podospora didyma</name>
    <dbReference type="NCBI Taxonomy" id="330526"/>
    <lineage>
        <taxon>Eukaryota</taxon>
        <taxon>Fungi</taxon>
        <taxon>Dikarya</taxon>
        <taxon>Ascomycota</taxon>
        <taxon>Pezizomycotina</taxon>
        <taxon>Sordariomycetes</taxon>
        <taxon>Sordariomycetidae</taxon>
        <taxon>Sordariales</taxon>
        <taxon>Podosporaceae</taxon>
        <taxon>Podospora</taxon>
    </lineage>
</organism>
<keyword evidence="2" id="KW-1133">Transmembrane helix</keyword>
<feature type="transmembrane region" description="Helical" evidence="2">
    <location>
        <begin position="359"/>
        <end position="384"/>
    </location>
</feature>
<dbReference type="EMBL" id="JAULSW010000005">
    <property type="protein sequence ID" value="KAK3381369.1"/>
    <property type="molecule type" value="Genomic_DNA"/>
</dbReference>